<feature type="region of interest" description="Disordered" evidence="6">
    <location>
        <begin position="369"/>
        <end position="570"/>
    </location>
</feature>
<proteinExistence type="inferred from homology"/>
<evidence type="ECO:0000256" key="3">
    <source>
        <dbReference type="ARBA" id="ARBA00022490"/>
    </source>
</evidence>
<dbReference type="Ensembl" id="ENSDCDT00010037796.1">
    <property type="protein sequence ID" value="ENSDCDP00010030422.1"/>
    <property type="gene ID" value="ENSDCDG00010019515.1"/>
</dbReference>
<dbReference type="PANTHER" id="PTHR15073:SF4">
    <property type="entry name" value="ENSCONSIN"/>
    <property type="match status" value="1"/>
</dbReference>
<evidence type="ECO:0008006" key="9">
    <source>
        <dbReference type="Google" id="ProtNLM"/>
    </source>
</evidence>
<dbReference type="Proteomes" id="UP000694580">
    <property type="component" value="Chromosome 14"/>
</dbReference>
<keyword evidence="3" id="KW-0963">Cytoplasm</keyword>
<keyword evidence="5" id="KW-0206">Cytoskeleton</keyword>
<sequence length="596" mass="67454">MARRGLGRSALPALSTIAEEEECQRKRRGRRRRGSETHPSSEKKAASQLTSSGSAHITTTTSSSSTHTAVGNKPEPLALKIDERQRLARERREEREKQIAARESQWLQREQKARQHYEKQLEERRKRLEEQRLREEMRRAAVEEKRRQKLEEEKAHYEAVIRRTMERSQRAKQKPNRWSWGGSLTTSTSNPTGLFEAAFLYPLDLAGLEHHFPGAFSLSRCYGLRSQYADRRSVSTVNLSKHTDPIISKRLSSSSATLLNSPDRALQKRTTSSPIINKLNKPRPNWEKNRGETHAGQRRLPLTPWENSVVSRLQTPTHSYLARSRSAMSLSGGDTVMPVCPRSVSCHPMSSLSFKSLQCRSAIDQHRPVRSGFSAERPARPGYAGFDSAPRWKNPNCPKQQKDYVRKSWSNLSFPTQPTLSTKPPTQTKTKRARSPGGQLGRSTAPSPGRPPSKPSQKTPILKPAKPPEEGRPSVTPPSSPVDALPSTSGNPPFSPGNLRPTWSAPESSQEEEEEKAREGEEKEPPKAEPIRSAGTTDPEEATRLLAEKRRQAREQREKEEEERRQQEEAERSVWFLLSVLALTCEFVAVFRRFID</sequence>
<dbReference type="InterPro" id="IPR051483">
    <property type="entry name" value="MAP7_domain-containing"/>
</dbReference>
<organism evidence="7 8">
    <name type="scientific">Denticeps clupeoides</name>
    <name type="common">denticle herring</name>
    <dbReference type="NCBI Taxonomy" id="299321"/>
    <lineage>
        <taxon>Eukaryota</taxon>
        <taxon>Metazoa</taxon>
        <taxon>Chordata</taxon>
        <taxon>Craniata</taxon>
        <taxon>Vertebrata</taxon>
        <taxon>Euteleostomi</taxon>
        <taxon>Actinopterygii</taxon>
        <taxon>Neopterygii</taxon>
        <taxon>Teleostei</taxon>
        <taxon>Clupei</taxon>
        <taxon>Clupeiformes</taxon>
        <taxon>Denticipitoidei</taxon>
        <taxon>Denticipitidae</taxon>
        <taxon>Denticeps</taxon>
    </lineage>
</organism>
<evidence type="ECO:0000256" key="4">
    <source>
        <dbReference type="ARBA" id="ARBA00023054"/>
    </source>
</evidence>
<dbReference type="InterPro" id="IPR008604">
    <property type="entry name" value="MAP7_fam"/>
</dbReference>
<reference evidence="7" key="2">
    <citation type="submission" date="2025-08" db="UniProtKB">
        <authorList>
            <consortium name="Ensembl"/>
        </authorList>
    </citation>
    <scope>IDENTIFICATION</scope>
</reference>
<dbReference type="PANTHER" id="PTHR15073">
    <property type="entry name" value="MICROTUBULE-ASSOCIATED PROTEIN"/>
    <property type="match status" value="1"/>
</dbReference>
<accession>A0AAY4CBG6</accession>
<dbReference type="Pfam" id="PF05672">
    <property type="entry name" value="MAP7"/>
    <property type="match status" value="1"/>
</dbReference>
<protein>
    <recommendedName>
        <fullName evidence="9">Ensconsin</fullName>
    </recommendedName>
</protein>
<evidence type="ECO:0000256" key="1">
    <source>
        <dbReference type="ARBA" id="ARBA00004245"/>
    </source>
</evidence>
<name>A0AAY4CBG6_9TELE</name>
<dbReference type="GO" id="GO:0000226">
    <property type="term" value="P:microtubule cytoskeleton organization"/>
    <property type="evidence" value="ECO:0007669"/>
    <property type="project" value="InterPro"/>
</dbReference>
<feature type="compositionally biased region" description="Basic and acidic residues" evidence="6">
    <location>
        <begin position="515"/>
        <end position="530"/>
    </location>
</feature>
<reference evidence="7" key="3">
    <citation type="submission" date="2025-09" db="UniProtKB">
        <authorList>
            <consortium name="Ensembl"/>
        </authorList>
    </citation>
    <scope>IDENTIFICATION</scope>
</reference>
<evidence type="ECO:0000256" key="2">
    <source>
        <dbReference type="ARBA" id="ARBA00007525"/>
    </source>
</evidence>
<evidence type="ECO:0000313" key="7">
    <source>
        <dbReference type="Ensembl" id="ENSDCDP00010030422.1"/>
    </source>
</evidence>
<reference evidence="7 8" key="1">
    <citation type="submission" date="2020-06" db="EMBL/GenBank/DDBJ databases">
        <authorList>
            <consortium name="Wellcome Sanger Institute Data Sharing"/>
        </authorList>
    </citation>
    <scope>NUCLEOTIDE SEQUENCE [LARGE SCALE GENOMIC DNA]</scope>
</reference>
<keyword evidence="4" id="KW-0175">Coiled coil</keyword>
<feature type="region of interest" description="Disordered" evidence="6">
    <location>
        <begin position="275"/>
        <end position="297"/>
    </location>
</feature>
<feature type="compositionally biased region" description="Basic and acidic residues" evidence="6">
    <location>
        <begin position="541"/>
        <end position="570"/>
    </location>
</feature>
<feature type="compositionally biased region" description="Basic and acidic residues" evidence="6">
    <location>
        <begin position="34"/>
        <end position="45"/>
    </location>
</feature>
<feature type="region of interest" description="Disordered" evidence="6">
    <location>
        <begin position="1"/>
        <end position="82"/>
    </location>
</feature>
<feature type="compositionally biased region" description="Basic and acidic residues" evidence="6">
    <location>
        <begin position="284"/>
        <end position="295"/>
    </location>
</feature>
<gene>
    <name evidence="7" type="primary">map7</name>
</gene>
<dbReference type="GO" id="GO:0015630">
    <property type="term" value="C:microtubule cytoskeleton"/>
    <property type="evidence" value="ECO:0007669"/>
    <property type="project" value="InterPro"/>
</dbReference>
<evidence type="ECO:0000313" key="8">
    <source>
        <dbReference type="Proteomes" id="UP000694580"/>
    </source>
</evidence>
<comment type="similarity">
    <text evidence="2">Belongs to the MAP7 family.</text>
</comment>
<dbReference type="AlphaFoldDB" id="A0AAY4CBG6"/>
<comment type="subcellular location">
    <subcellularLocation>
        <location evidence="1">Cytoplasm</location>
        <location evidence="1">Cytoskeleton</location>
    </subcellularLocation>
</comment>
<feature type="compositionally biased region" description="Polar residues" evidence="6">
    <location>
        <begin position="408"/>
        <end position="428"/>
    </location>
</feature>
<dbReference type="GeneTree" id="ENSGT00950000182941"/>
<feature type="region of interest" description="Disordered" evidence="6">
    <location>
        <begin position="165"/>
        <end position="184"/>
    </location>
</feature>
<evidence type="ECO:0000256" key="6">
    <source>
        <dbReference type="SAM" id="MobiDB-lite"/>
    </source>
</evidence>
<evidence type="ECO:0000256" key="5">
    <source>
        <dbReference type="ARBA" id="ARBA00023212"/>
    </source>
</evidence>
<feature type="compositionally biased region" description="Low complexity" evidence="6">
    <location>
        <begin position="50"/>
        <end position="69"/>
    </location>
</feature>
<keyword evidence="8" id="KW-1185">Reference proteome</keyword>